<dbReference type="InterPro" id="IPR037873">
    <property type="entry name" value="BamE-like"/>
</dbReference>
<name>E6MFR5_9FIRM</name>
<evidence type="ECO:0000313" key="4">
    <source>
        <dbReference type="EMBL" id="EFV02060.1"/>
    </source>
</evidence>
<evidence type="ECO:0008006" key="6">
    <source>
        <dbReference type="Google" id="ProtNLM"/>
    </source>
</evidence>
<dbReference type="Gene3D" id="3.30.1450.10">
    <property type="match status" value="1"/>
</dbReference>
<comment type="caution">
    <text evidence="4">The sequence shown here is derived from an EMBL/GenBank/DDBJ whole genome shotgun (WGS) entry which is preliminary data.</text>
</comment>
<proteinExistence type="predicted"/>
<evidence type="ECO:0000256" key="1">
    <source>
        <dbReference type="ARBA" id="ARBA00022729"/>
    </source>
</evidence>
<dbReference type="EMBL" id="AEQN01000014">
    <property type="protein sequence ID" value="EFV02060.1"/>
    <property type="molecule type" value="Genomic_DNA"/>
</dbReference>
<dbReference type="OrthoDB" id="1777375at2"/>
<feature type="compositionally biased region" description="Basic and acidic residues" evidence="2">
    <location>
        <begin position="110"/>
        <end position="123"/>
    </location>
</feature>
<gene>
    <name evidence="4" type="ORF">HMP0721_0826</name>
</gene>
<feature type="compositionally biased region" description="Low complexity" evidence="2">
    <location>
        <begin position="253"/>
        <end position="277"/>
    </location>
</feature>
<dbReference type="eggNOG" id="ENOG502ZUNS">
    <property type="taxonomic scope" value="Bacteria"/>
</dbReference>
<feature type="region of interest" description="Disordered" evidence="2">
    <location>
        <begin position="229"/>
        <end position="277"/>
    </location>
</feature>
<reference evidence="4 5" key="1">
    <citation type="submission" date="2010-12" db="EMBL/GenBank/DDBJ databases">
        <authorList>
            <person name="Muzny D."/>
            <person name="Qin X."/>
            <person name="Deng J."/>
            <person name="Jiang H."/>
            <person name="Liu Y."/>
            <person name="Qu J."/>
            <person name="Song X.-Z."/>
            <person name="Zhang L."/>
            <person name="Thornton R."/>
            <person name="Coyle M."/>
            <person name="Francisco L."/>
            <person name="Jackson L."/>
            <person name="Javaid M."/>
            <person name="Korchina V."/>
            <person name="Kovar C."/>
            <person name="Mata R."/>
            <person name="Mathew T."/>
            <person name="Ngo R."/>
            <person name="Nguyen L."/>
            <person name="Nguyen N."/>
            <person name="Okwuonu G."/>
            <person name="Ongeri F."/>
            <person name="Pham C."/>
            <person name="Simmons D."/>
            <person name="Wilczek-Boney K."/>
            <person name="Hale W."/>
            <person name="Jakkamsetti A."/>
            <person name="Pham P."/>
            <person name="Ruth R."/>
            <person name="San Lucas F."/>
            <person name="Warren J."/>
            <person name="Zhang J."/>
            <person name="Zhao Z."/>
            <person name="Zhou C."/>
            <person name="Zhu D."/>
            <person name="Lee S."/>
            <person name="Bess C."/>
            <person name="Blankenburg K."/>
            <person name="Forbes L."/>
            <person name="Fu Q."/>
            <person name="Gubbala S."/>
            <person name="Hirani K."/>
            <person name="Jayaseelan J.C."/>
            <person name="Lara F."/>
            <person name="Munidasa M."/>
            <person name="Palculict T."/>
            <person name="Patil S."/>
            <person name="Pu L.-L."/>
            <person name="Saada N."/>
            <person name="Tang L."/>
            <person name="Weissenberger G."/>
            <person name="Zhu Y."/>
            <person name="Hemphill L."/>
            <person name="Shang Y."/>
            <person name="Youmans B."/>
            <person name="Ayvaz T."/>
            <person name="Ross M."/>
            <person name="Santibanez J."/>
            <person name="Aqrawi P."/>
            <person name="Gross S."/>
            <person name="Joshi V."/>
            <person name="Fowler G."/>
            <person name="Nazareth L."/>
            <person name="Reid J."/>
            <person name="Worley K."/>
            <person name="Petrosino J."/>
            <person name="Highlander S."/>
            <person name="Gibbs R."/>
        </authorList>
    </citation>
    <scope>NUCLEOTIDE SEQUENCE [LARGE SCALE GENOMIC DNA]</scope>
    <source>
        <strain evidence="4 5">ATCC 23263</strain>
    </source>
</reference>
<protein>
    <recommendedName>
        <fullName evidence="6">DUF3862 domain-containing protein</fullName>
    </recommendedName>
</protein>
<organism evidence="4 5">
    <name type="scientific">Pseudoramibacter alactolyticus ATCC 23263</name>
    <dbReference type="NCBI Taxonomy" id="887929"/>
    <lineage>
        <taxon>Bacteria</taxon>
        <taxon>Bacillati</taxon>
        <taxon>Bacillota</taxon>
        <taxon>Clostridia</taxon>
        <taxon>Eubacteriales</taxon>
        <taxon>Eubacteriaceae</taxon>
        <taxon>Pseudoramibacter</taxon>
    </lineage>
</organism>
<evidence type="ECO:0000256" key="3">
    <source>
        <dbReference type="SAM" id="Phobius"/>
    </source>
</evidence>
<dbReference type="HOGENOM" id="CLU_771318_0_0_9"/>
<evidence type="ECO:0000313" key="5">
    <source>
        <dbReference type="Proteomes" id="UP000004754"/>
    </source>
</evidence>
<keyword evidence="1" id="KW-0732">Signal</keyword>
<dbReference type="AlphaFoldDB" id="E6MFR5"/>
<accession>E6MFR5</accession>
<feature type="transmembrane region" description="Helical" evidence="3">
    <location>
        <begin position="205"/>
        <end position="226"/>
    </location>
</feature>
<feature type="region of interest" description="Disordered" evidence="2">
    <location>
        <begin position="97"/>
        <end position="154"/>
    </location>
</feature>
<feature type="compositionally biased region" description="Basic and acidic residues" evidence="2">
    <location>
        <begin position="138"/>
        <end position="149"/>
    </location>
</feature>
<dbReference type="STRING" id="887929.HMP0721_0826"/>
<dbReference type="Proteomes" id="UP000004754">
    <property type="component" value="Unassembled WGS sequence"/>
</dbReference>
<keyword evidence="3" id="KW-1133">Transmembrane helix</keyword>
<keyword evidence="5" id="KW-1185">Reference proteome</keyword>
<keyword evidence="3" id="KW-0812">Transmembrane</keyword>
<sequence length="359" mass="39418">MRQALTAKGQLDVWMRSTEAALSNMGIEDITVDEASLHISGHHPEKGAIGIDYMTPETGKTRMVIQVDDPSLIDDYKHQVAPIFRRVMDELKAAKVEERAAETNESAEQSPEREPYAESKADQETCLPNESETLPGDGRTDQTKEKPPAEDGWQEVPLNAKQDAQSEAQANLNALYHDAPVPEVTAREIKKADKANKLAKKKKKWLLPVILIVIIALASAGAFVYYRHQQSTASDRQSKTQTSSKTKSDKSSSKNTSSDDNATADNNTSNDNTNNNATSTTVTLAQYNAITTGMTYDQVKQQFSNVDGQKLSESTYKDQSNKDIKTEVYYWNGNGDSGSNASITFANGAVSQKSQFGLK</sequence>
<keyword evidence="3" id="KW-0472">Membrane</keyword>
<evidence type="ECO:0000256" key="2">
    <source>
        <dbReference type="SAM" id="MobiDB-lite"/>
    </source>
</evidence>
<dbReference type="RefSeq" id="WP_006598250.1">
    <property type="nucleotide sequence ID" value="NZ_GL622359.1"/>
</dbReference>